<sequence length="280" mass="31962">MLKYLHNIRWNRVLYLSLFFLGVIAVIIVMSLVNRKDDLQVCREVNIFIEGKEAFIDQGDISALISKSYGNIIGKPLLDIPLEKIEKTLKKLPYVSKATVHLDMDGILAINIAQREVVMRVINKNGREYYIDLNGLKVPTTLKYVPHVMIATGNIEEGYKNPLDSINSTLVKDLLRVTQFIENDELWSNQVVQVFVNNDKDIELVPRVGNQQLVIGTADSLDQKFSLLQTFYKEIIPKVGVDAYNKVNVKYAGQIICEKRGVWTFDDLHNPEKKVKNNTL</sequence>
<dbReference type="EMBL" id="JBDJNQ010000012">
    <property type="protein sequence ID" value="MEN5379878.1"/>
    <property type="molecule type" value="Genomic_DNA"/>
</dbReference>
<evidence type="ECO:0000256" key="1">
    <source>
        <dbReference type="SAM" id="Phobius"/>
    </source>
</evidence>
<gene>
    <name evidence="2" type="ORF">ABE541_21605</name>
</gene>
<keyword evidence="1" id="KW-0812">Transmembrane</keyword>
<name>A0ABV0C0Z0_9SPHI</name>
<keyword evidence="1" id="KW-0472">Membrane</keyword>
<reference evidence="2 3" key="1">
    <citation type="submission" date="2024-04" db="EMBL/GenBank/DDBJ databases">
        <title>WGS of bacteria from Torrens River.</title>
        <authorList>
            <person name="Wyrsch E.R."/>
            <person name="Drigo B."/>
        </authorList>
    </citation>
    <scope>NUCLEOTIDE SEQUENCE [LARGE SCALE GENOMIC DNA]</scope>
    <source>
        <strain evidence="2 3">TWI391</strain>
    </source>
</reference>
<protein>
    <submittedName>
        <fullName evidence="2">FtsQ-type POTRA domain-containing protein</fullName>
    </submittedName>
</protein>
<keyword evidence="1" id="KW-1133">Transmembrane helix</keyword>
<dbReference type="RefSeq" id="WP_021190259.1">
    <property type="nucleotide sequence ID" value="NZ_JBDJLH010000009.1"/>
</dbReference>
<dbReference type="Proteomes" id="UP001409291">
    <property type="component" value="Unassembled WGS sequence"/>
</dbReference>
<evidence type="ECO:0000313" key="2">
    <source>
        <dbReference type="EMBL" id="MEN5379878.1"/>
    </source>
</evidence>
<keyword evidence="3" id="KW-1185">Reference proteome</keyword>
<comment type="caution">
    <text evidence="2">The sequence shown here is derived from an EMBL/GenBank/DDBJ whole genome shotgun (WGS) entry which is preliminary data.</text>
</comment>
<evidence type="ECO:0000313" key="3">
    <source>
        <dbReference type="Proteomes" id="UP001409291"/>
    </source>
</evidence>
<accession>A0ABV0C0Z0</accession>
<organism evidence="2 3">
    <name type="scientific">Sphingobacterium kitahiroshimense</name>
    <dbReference type="NCBI Taxonomy" id="470446"/>
    <lineage>
        <taxon>Bacteria</taxon>
        <taxon>Pseudomonadati</taxon>
        <taxon>Bacteroidota</taxon>
        <taxon>Sphingobacteriia</taxon>
        <taxon>Sphingobacteriales</taxon>
        <taxon>Sphingobacteriaceae</taxon>
        <taxon>Sphingobacterium</taxon>
    </lineage>
</organism>
<feature type="transmembrane region" description="Helical" evidence="1">
    <location>
        <begin position="12"/>
        <end position="33"/>
    </location>
</feature>
<proteinExistence type="predicted"/>